<organism evidence="2 3">
    <name type="scientific">Dreissena polymorpha</name>
    <name type="common">Zebra mussel</name>
    <name type="synonym">Mytilus polymorpha</name>
    <dbReference type="NCBI Taxonomy" id="45954"/>
    <lineage>
        <taxon>Eukaryota</taxon>
        <taxon>Metazoa</taxon>
        <taxon>Spiralia</taxon>
        <taxon>Lophotrochozoa</taxon>
        <taxon>Mollusca</taxon>
        <taxon>Bivalvia</taxon>
        <taxon>Autobranchia</taxon>
        <taxon>Heteroconchia</taxon>
        <taxon>Euheterodonta</taxon>
        <taxon>Imparidentia</taxon>
        <taxon>Neoheterodontei</taxon>
        <taxon>Myida</taxon>
        <taxon>Dreissenoidea</taxon>
        <taxon>Dreissenidae</taxon>
        <taxon>Dreissena</taxon>
    </lineage>
</organism>
<reference evidence="2" key="2">
    <citation type="submission" date="2020-11" db="EMBL/GenBank/DDBJ databases">
        <authorList>
            <person name="McCartney M.A."/>
            <person name="Auch B."/>
            <person name="Kono T."/>
            <person name="Mallez S."/>
            <person name="Becker A."/>
            <person name="Gohl D.M."/>
            <person name="Silverstein K.A.T."/>
            <person name="Koren S."/>
            <person name="Bechman K.B."/>
            <person name="Herman A."/>
            <person name="Abrahante J.E."/>
            <person name="Garbe J."/>
        </authorList>
    </citation>
    <scope>NUCLEOTIDE SEQUENCE</scope>
    <source>
        <strain evidence="2">Duluth1</strain>
        <tissue evidence="2">Whole animal</tissue>
    </source>
</reference>
<evidence type="ECO:0000256" key="1">
    <source>
        <dbReference type="SAM" id="Coils"/>
    </source>
</evidence>
<reference evidence="2" key="1">
    <citation type="journal article" date="2019" name="bioRxiv">
        <title>The Genome of the Zebra Mussel, Dreissena polymorpha: A Resource for Invasive Species Research.</title>
        <authorList>
            <person name="McCartney M.A."/>
            <person name="Auch B."/>
            <person name="Kono T."/>
            <person name="Mallez S."/>
            <person name="Zhang Y."/>
            <person name="Obille A."/>
            <person name="Becker A."/>
            <person name="Abrahante J.E."/>
            <person name="Garbe J."/>
            <person name="Badalamenti J.P."/>
            <person name="Herman A."/>
            <person name="Mangelson H."/>
            <person name="Liachko I."/>
            <person name="Sullivan S."/>
            <person name="Sone E.D."/>
            <person name="Koren S."/>
            <person name="Silverstein K.A.T."/>
            <person name="Beckman K.B."/>
            <person name="Gohl D.M."/>
        </authorList>
    </citation>
    <scope>NUCLEOTIDE SEQUENCE</scope>
    <source>
        <strain evidence="2">Duluth1</strain>
        <tissue evidence="2">Whole animal</tissue>
    </source>
</reference>
<name>A0A9D4RA36_DREPO</name>
<evidence type="ECO:0000313" key="2">
    <source>
        <dbReference type="EMBL" id="KAH3859858.1"/>
    </source>
</evidence>
<keyword evidence="1" id="KW-0175">Coiled coil</keyword>
<proteinExistence type="predicted"/>
<accession>A0A9D4RA36</accession>
<sequence>MSFTASTPITSAKTKRTISVLSNPEDQGEQKKNRIKSVSSCNFNYTFENRAETDNFGNVALDDNTMMANKQTVQDAINNAISSQMKSMIETIITGVVDGLSKRIECLENENMQLKNENRILNDTLDASEQYNRRNSLRICGIPESDKANEILTLLS</sequence>
<dbReference type="AlphaFoldDB" id="A0A9D4RA36"/>
<feature type="coiled-coil region" evidence="1">
    <location>
        <begin position="97"/>
        <end position="124"/>
    </location>
</feature>
<gene>
    <name evidence="2" type="ORF">DPMN_102679</name>
</gene>
<protein>
    <submittedName>
        <fullName evidence="2">Uncharacterized protein</fullName>
    </submittedName>
</protein>
<comment type="caution">
    <text evidence="2">The sequence shown here is derived from an EMBL/GenBank/DDBJ whole genome shotgun (WGS) entry which is preliminary data.</text>
</comment>
<dbReference type="Proteomes" id="UP000828390">
    <property type="component" value="Unassembled WGS sequence"/>
</dbReference>
<dbReference type="EMBL" id="JAIWYP010000003">
    <property type="protein sequence ID" value="KAH3859858.1"/>
    <property type="molecule type" value="Genomic_DNA"/>
</dbReference>
<keyword evidence="3" id="KW-1185">Reference proteome</keyword>
<evidence type="ECO:0000313" key="3">
    <source>
        <dbReference type="Proteomes" id="UP000828390"/>
    </source>
</evidence>